<proteinExistence type="predicted"/>
<keyword evidence="2" id="KW-1185">Reference proteome</keyword>
<gene>
    <name evidence="1" type="ORF">MON38_06335</name>
</gene>
<organism evidence="1 2">
    <name type="scientific">Hymenobacter cyanobacteriorum</name>
    <dbReference type="NCBI Taxonomy" id="2926463"/>
    <lineage>
        <taxon>Bacteria</taxon>
        <taxon>Pseudomonadati</taxon>
        <taxon>Bacteroidota</taxon>
        <taxon>Cytophagia</taxon>
        <taxon>Cytophagales</taxon>
        <taxon>Hymenobacteraceae</taxon>
        <taxon>Hymenobacter</taxon>
    </lineage>
</organism>
<name>A0A9X2AH43_9BACT</name>
<comment type="caution">
    <text evidence="1">The sequence shown here is derived from an EMBL/GenBank/DDBJ whole genome shotgun (WGS) entry which is preliminary data.</text>
</comment>
<evidence type="ECO:0000313" key="2">
    <source>
        <dbReference type="Proteomes" id="UP001139193"/>
    </source>
</evidence>
<protein>
    <submittedName>
        <fullName evidence="1">Ferredoxin</fullName>
    </submittedName>
</protein>
<evidence type="ECO:0000313" key="1">
    <source>
        <dbReference type="EMBL" id="MCI1187030.1"/>
    </source>
</evidence>
<dbReference type="AlphaFoldDB" id="A0A9X2AH43"/>
<dbReference type="EMBL" id="JALBGC010000002">
    <property type="protein sequence ID" value="MCI1187030.1"/>
    <property type="molecule type" value="Genomic_DNA"/>
</dbReference>
<reference evidence="1" key="1">
    <citation type="submission" date="2022-03" db="EMBL/GenBank/DDBJ databases">
        <title>Bacterial whole genome sequence for Hymenobacter sp. DH14.</title>
        <authorList>
            <person name="Le V."/>
        </authorList>
    </citation>
    <scope>NUCLEOTIDE SEQUENCE</scope>
    <source>
        <strain evidence="1">DH14</strain>
    </source>
</reference>
<accession>A0A9X2AH43</accession>
<dbReference type="RefSeq" id="WP_241935312.1">
    <property type="nucleotide sequence ID" value="NZ_JALBGC010000002.1"/>
</dbReference>
<dbReference type="Proteomes" id="UP001139193">
    <property type="component" value="Unassembled WGS sequence"/>
</dbReference>
<sequence>MENIVNQGLPGQGDFYNDGDCLVCGAPHAEAPTLIDYAPDGRCYFKQQPRTDAELDQAICALWVSCIGAIRYRGTDEAVLKRLYENGLADSCDYQPQTEYPLLIRDRLYFEFEGSINELADVVISKVKFSTDNSDYFTDKIVEYHNDEELYFSFVHTWYDVANSTAYRVNRRSDAQYELVISVASEFEKNIISTAARLHDGIKGDVRFRNIEWFEKGKNNQTRYAKPY</sequence>